<dbReference type="EMBL" id="KZ345293">
    <property type="protein sequence ID" value="PIO74375.1"/>
    <property type="molecule type" value="Genomic_DNA"/>
</dbReference>
<dbReference type="InterPro" id="IPR038085">
    <property type="entry name" value="Rnp2-like_sf"/>
</dbReference>
<accession>A0A2G9UVV9</accession>
<dbReference type="Pfam" id="PF01900">
    <property type="entry name" value="RNase_P_Rpp14"/>
    <property type="match status" value="1"/>
</dbReference>
<evidence type="ECO:0000313" key="4">
    <source>
        <dbReference type="Proteomes" id="UP000230423"/>
    </source>
</evidence>
<evidence type="ECO:0000256" key="2">
    <source>
        <dbReference type="ARBA" id="ARBA00022694"/>
    </source>
</evidence>
<dbReference type="InterPro" id="IPR002759">
    <property type="entry name" value="Pop5/Rpp14/Rnp2-like"/>
</dbReference>
<dbReference type="PANTHER" id="PTHR48414">
    <property type="entry name" value="POP5 HOMOLOG, RIBONUCLEASE P_MRP SUBUNIT"/>
    <property type="match status" value="1"/>
</dbReference>
<proteinExistence type="inferred from homology"/>
<evidence type="ECO:0000256" key="1">
    <source>
        <dbReference type="ARBA" id="ARBA00010800"/>
    </source>
</evidence>
<keyword evidence="2" id="KW-0819">tRNA processing</keyword>
<organism evidence="3 4">
    <name type="scientific">Teladorsagia circumcincta</name>
    <name type="common">Brown stomach worm</name>
    <name type="synonym">Ostertagia circumcincta</name>
    <dbReference type="NCBI Taxonomy" id="45464"/>
    <lineage>
        <taxon>Eukaryota</taxon>
        <taxon>Metazoa</taxon>
        <taxon>Ecdysozoa</taxon>
        <taxon>Nematoda</taxon>
        <taxon>Chromadorea</taxon>
        <taxon>Rhabditida</taxon>
        <taxon>Rhabditina</taxon>
        <taxon>Rhabditomorpha</taxon>
        <taxon>Strongyloidea</taxon>
        <taxon>Trichostrongylidae</taxon>
        <taxon>Teladorsagia</taxon>
    </lineage>
</organism>
<sequence length="103" mass="11009">MLFSSIAENVGEFHGDFGFALCRSGLAVKVVDGDVALIRVESSSEKFVTSVLPFITTIQGNEVVLRSLFVVERNAILRALNEVSGELKEVPAQTKSSTSSSAC</sequence>
<dbReference type="Gene3D" id="3.30.70.3250">
    <property type="entry name" value="Ribonuclease P, Pop5 subunit"/>
    <property type="match status" value="1"/>
</dbReference>
<reference evidence="3 4" key="1">
    <citation type="submission" date="2015-09" db="EMBL/GenBank/DDBJ databases">
        <title>Draft genome of the parasitic nematode Teladorsagia circumcincta isolate WARC Sus (inbred).</title>
        <authorList>
            <person name="Mitreva M."/>
        </authorList>
    </citation>
    <scope>NUCLEOTIDE SEQUENCE [LARGE SCALE GENOMIC DNA]</scope>
    <source>
        <strain evidence="3 4">S</strain>
    </source>
</reference>
<dbReference type="SUPFAM" id="SSF160350">
    <property type="entry name" value="Rnp2-like"/>
    <property type="match status" value="1"/>
</dbReference>
<name>A0A2G9UVV9_TELCI</name>
<dbReference type="GO" id="GO:0030677">
    <property type="term" value="C:ribonuclease P complex"/>
    <property type="evidence" value="ECO:0007669"/>
    <property type="project" value="InterPro"/>
</dbReference>
<dbReference type="AlphaFoldDB" id="A0A2G9UVV9"/>
<gene>
    <name evidence="3" type="ORF">TELCIR_03626</name>
</gene>
<dbReference type="Proteomes" id="UP000230423">
    <property type="component" value="Unassembled WGS sequence"/>
</dbReference>
<dbReference type="GO" id="GO:0001682">
    <property type="term" value="P:tRNA 5'-leader removal"/>
    <property type="evidence" value="ECO:0007669"/>
    <property type="project" value="InterPro"/>
</dbReference>
<dbReference type="OrthoDB" id="277888at2759"/>
<dbReference type="PANTHER" id="PTHR48414:SF1">
    <property type="entry name" value="POP5 HOMOLOG, RIBONUCLEASE P_MRP SUBUNIT"/>
    <property type="match status" value="1"/>
</dbReference>
<comment type="similarity">
    <text evidence="1">Belongs to the eukaryotic/archaeal RNase P protein component 2 family.</text>
</comment>
<protein>
    <submittedName>
        <fullName evidence="3">Uncharacterized protein</fullName>
    </submittedName>
</protein>
<keyword evidence="4" id="KW-1185">Reference proteome</keyword>
<evidence type="ECO:0000313" key="3">
    <source>
        <dbReference type="EMBL" id="PIO74375.1"/>
    </source>
</evidence>